<dbReference type="Proteomes" id="UP000242015">
    <property type="component" value="Unassembled WGS sequence"/>
</dbReference>
<dbReference type="HAMAP" id="MF_00317">
    <property type="entry name" value="DNApol_clamp_arch"/>
    <property type="match status" value="1"/>
</dbReference>
<protein>
    <recommendedName>
        <fullName evidence="2">DNA polymerase sliding clamp</fullName>
    </recommendedName>
    <alternativeName>
        <fullName evidence="2">Proliferating cell nuclear antigen homolog</fullName>
        <shortName evidence="2">PCNA</shortName>
    </alternativeName>
</protein>
<dbReference type="GO" id="GO:0030337">
    <property type="term" value="F:DNA polymerase processivity factor activity"/>
    <property type="evidence" value="ECO:0007669"/>
    <property type="project" value="UniProtKB-UniRule"/>
</dbReference>
<evidence type="ECO:0000313" key="4">
    <source>
        <dbReference type="EMBL" id="PSO08850.1"/>
    </source>
</evidence>
<dbReference type="Pfam" id="PF00705">
    <property type="entry name" value="PCNA_N"/>
    <property type="match status" value="1"/>
</dbReference>
<comment type="subunit">
    <text evidence="2">Homotrimer. The subunits circularize to form a toroid; DNA passes through its center. Replication factor C (RFC) is required to load the toroid on the DNA.</text>
</comment>
<dbReference type="AlphaFoldDB" id="A0A2R6CDH5"/>
<comment type="similarity">
    <text evidence="2">Belongs to the PCNA family.</text>
</comment>
<dbReference type="PANTHER" id="PTHR11352">
    <property type="entry name" value="PROLIFERATING CELL NUCLEAR ANTIGEN"/>
    <property type="match status" value="1"/>
</dbReference>
<dbReference type="GO" id="GO:0006272">
    <property type="term" value="P:leading strand elongation"/>
    <property type="evidence" value="ECO:0007669"/>
    <property type="project" value="TreeGrafter"/>
</dbReference>
<dbReference type="GO" id="GO:0006275">
    <property type="term" value="P:regulation of DNA replication"/>
    <property type="evidence" value="ECO:0007669"/>
    <property type="project" value="UniProtKB-UniRule"/>
</dbReference>
<accession>A0A2R6CDH5</accession>
<dbReference type="CDD" id="cd00577">
    <property type="entry name" value="PCNA"/>
    <property type="match status" value="1"/>
</dbReference>
<dbReference type="SUPFAM" id="SSF55979">
    <property type="entry name" value="DNA clamp"/>
    <property type="match status" value="2"/>
</dbReference>
<gene>
    <name evidence="2" type="primary">pcn</name>
    <name evidence="4" type="ORF">B9Q04_03395</name>
</gene>
<evidence type="ECO:0000256" key="1">
    <source>
        <dbReference type="ARBA" id="ARBA00023125"/>
    </source>
</evidence>
<evidence type="ECO:0000256" key="2">
    <source>
        <dbReference type="HAMAP-Rule" id="MF_00317"/>
    </source>
</evidence>
<proteinExistence type="inferred from homology"/>
<evidence type="ECO:0000313" key="5">
    <source>
        <dbReference type="Proteomes" id="UP000242015"/>
    </source>
</evidence>
<organism evidence="4 5">
    <name type="scientific">Candidatus Marsarchaeota G2 archaeon BE_D</name>
    <dbReference type="NCBI Taxonomy" id="1978158"/>
    <lineage>
        <taxon>Archaea</taxon>
        <taxon>Candidatus Marsarchaeota</taxon>
        <taxon>Candidatus Marsarchaeota group 2</taxon>
    </lineage>
</organism>
<comment type="function">
    <text evidence="2">Sliding clamp subunit that acts as a moving platform for DNA processing. Responsible for tethering the catalytic subunit of DNA polymerase and other proteins to DNA during high-speed replication.</text>
</comment>
<dbReference type="GO" id="GO:0003677">
    <property type="term" value="F:DNA binding"/>
    <property type="evidence" value="ECO:0007669"/>
    <property type="project" value="UniProtKB-UniRule"/>
</dbReference>
<comment type="caution">
    <text evidence="4">The sequence shown here is derived from an EMBL/GenBank/DDBJ whole genome shotgun (WGS) entry which is preliminary data.</text>
</comment>
<dbReference type="EMBL" id="NEXF01000044">
    <property type="protein sequence ID" value="PSO08850.1"/>
    <property type="molecule type" value="Genomic_DNA"/>
</dbReference>
<dbReference type="PANTHER" id="PTHR11352:SF0">
    <property type="entry name" value="PROLIFERATING CELL NUCLEAR ANTIGEN"/>
    <property type="match status" value="1"/>
</dbReference>
<dbReference type="PRINTS" id="PR00339">
    <property type="entry name" value="PCNACYCLIN"/>
</dbReference>
<dbReference type="Gene3D" id="3.70.10.10">
    <property type="match status" value="1"/>
</dbReference>
<name>A0A2R6CDH5_9ARCH</name>
<reference evidence="4 5" key="1">
    <citation type="submission" date="2017-04" db="EMBL/GenBank/DDBJ databases">
        <title>Novel microbial lineages endemic to geothermal iron-oxide mats fill important gaps in the evolutionary history of Archaea.</title>
        <authorList>
            <person name="Jay Z.J."/>
            <person name="Beam J.P."/>
            <person name="Dlakic M."/>
            <person name="Rusch D.B."/>
            <person name="Kozubal M.A."/>
            <person name="Inskeep W.P."/>
        </authorList>
    </citation>
    <scope>NUCLEOTIDE SEQUENCE [LARGE SCALE GENOMIC DNA]</scope>
    <source>
        <strain evidence="4">BE_D</strain>
    </source>
</reference>
<keyword evidence="2" id="KW-0235">DNA replication</keyword>
<feature type="domain" description="Proliferating cell nuclear antigen PCNA N-terminal" evidence="3">
    <location>
        <begin position="30"/>
        <end position="137"/>
    </location>
</feature>
<dbReference type="InterPro" id="IPR022648">
    <property type="entry name" value="Pr_cel_nuc_antig_N"/>
</dbReference>
<sequence length="280" mass="30877">MLSGFRVVGRLLTKKVYISVGSTCLGIVLIEAVFPQAKEWGALFSSVSKIVDEISVSFKKEGVSARAMDNAHLSMVDFYIPKNAFETYTVIEEANLGIKLDDLNSVLKRATKNDKLRLSFDPSENSLVLAFISQIKREFVVNLIELGSNTPPMPNLSYEVTAIADPTALKEAVKDVGVVSDFATFEAEPNALYIKSKSSRGSVSLEFTKESGYLLDYQVKPDKKKIRASYGIKYLEYITSVDEAVSVSISFSNSAPLKLEYQIPGDIKLSFLLAPRADDE</sequence>
<dbReference type="InterPro" id="IPR000730">
    <property type="entry name" value="Pr_cel_nuc_antig"/>
</dbReference>
<keyword evidence="1 2" id="KW-0238">DNA-binding</keyword>
<dbReference type="InterPro" id="IPR046938">
    <property type="entry name" value="DNA_clamp_sf"/>
</dbReference>
<evidence type="ECO:0000259" key="3">
    <source>
        <dbReference type="Pfam" id="PF00705"/>
    </source>
</evidence>